<proteinExistence type="predicted"/>
<protein>
    <submittedName>
        <fullName evidence="1">Uncharacterized protein</fullName>
    </submittedName>
</protein>
<name>A0A3L6G504_MAIZE</name>
<organism evidence="1">
    <name type="scientific">Zea mays</name>
    <name type="common">Maize</name>
    <dbReference type="NCBI Taxonomy" id="4577"/>
    <lineage>
        <taxon>Eukaryota</taxon>
        <taxon>Viridiplantae</taxon>
        <taxon>Streptophyta</taxon>
        <taxon>Embryophyta</taxon>
        <taxon>Tracheophyta</taxon>
        <taxon>Spermatophyta</taxon>
        <taxon>Magnoliopsida</taxon>
        <taxon>Liliopsida</taxon>
        <taxon>Poales</taxon>
        <taxon>Poaceae</taxon>
        <taxon>PACMAD clade</taxon>
        <taxon>Panicoideae</taxon>
        <taxon>Andropogonodae</taxon>
        <taxon>Andropogoneae</taxon>
        <taxon>Tripsacinae</taxon>
        <taxon>Zea</taxon>
    </lineage>
</organism>
<sequence length="64" mass="7070">MREQCHTTAPPLPAVLILGRRRPSAGVLVIDLKPTTRTTSVTLIPTFSYQSKNPCKTPNLQIKI</sequence>
<dbReference type="AlphaFoldDB" id="A0A3L6G504"/>
<reference evidence="1" key="1">
    <citation type="journal article" date="2018" name="Nat. Genet.">
        <title>Extensive intraspecific gene order and gene structural variations between Mo17 and other maize genomes.</title>
        <authorList>
            <person name="Sun S."/>
            <person name="Zhou Y."/>
            <person name="Chen J."/>
            <person name="Shi J."/>
            <person name="Zhao H."/>
            <person name="Zhao H."/>
            <person name="Song W."/>
            <person name="Zhang M."/>
            <person name="Cui Y."/>
            <person name="Dong X."/>
            <person name="Liu H."/>
            <person name="Ma X."/>
            <person name="Jiao Y."/>
            <person name="Wang B."/>
            <person name="Wei X."/>
            <person name="Stein J.C."/>
            <person name="Glaubitz J.C."/>
            <person name="Lu F."/>
            <person name="Yu G."/>
            <person name="Liang C."/>
            <person name="Fengler K."/>
            <person name="Li B."/>
            <person name="Rafalski A."/>
            <person name="Schnable P.S."/>
            <person name="Ware D.H."/>
            <person name="Buckler E.S."/>
            <person name="Lai J."/>
        </authorList>
    </citation>
    <scope>NUCLEOTIDE SEQUENCE [LARGE SCALE GENOMIC DNA]</scope>
    <source>
        <tissue evidence="1">Seedling</tissue>
    </source>
</reference>
<comment type="caution">
    <text evidence="1">The sequence shown here is derived from an EMBL/GenBank/DDBJ whole genome shotgun (WGS) entry which is preliminary data.</text>
</comment>
<accession>A0A3L6G504</accession>
<dbReference type="Proteomes" id="UP000251960">
    <property type="component" value="Chromosome 2"/>
</dbReference>
<evidence type="ECO:0000313" key="1">
    <source>
        <dbReference type="EMBL" id="PWZ40550.1"/>
    </source>
</evidence>
<dbReference type="EMBL" id="NCVQ01000003">
    <property type="protein sequence ID" value="PWZ40550.1"/>
    <property type="molecule type" value="Genomic_DNA"/>
</dbReference>
<gene>
    <name evidence="1" type="ORF">Zm00014a_035742</name>
</gene>